<evidence type="ECO:0000256" key="3">
    <source>
        <dbReference type="ARBA" id="ARBA00022692"/>
    </source>
</evidence>
<reference evidence="7 8" key="1">
    <citation type="submission" date="2015-04" db="EMBL/GenBank/DDBJ databases">
        <authorList>
            <person name="Syromyatnikov M.Y."/>
            <person name="Popov V.N."/>
        </authorList>
    </citation>
    <scope>NUCLEOTIDE SEQUENCE [LARGE SCALE GENOMIC DNA]</scope>
</reference>
<sequence>MEVDFYGKPMRHHKFICLTTKIRELKKLYKILYDSSEFINGSVGVTILTIMLIVVALITASGYWLFIIIIRKESIDKVSGAMFAVFTSFLTLIIITFNCSNCEKYMKDLLDSIDKFECESFYDIDEVSFDMLLKFYKQLSIEPMKFTTAGLYNINLKLWSSELFPT</sequence>
<dbReference type="AlphaFoldDB" id="A0A1J1HJI8"/>
<gene>
    <name evidence="7" type="ORF">CLUMA_CG001980</name>
</gene>
<evidence type="ECO:0000256" key="2">
    <source>
        <dbReference type="ARBA" id="ARBA00022475"/>
    </source>
</evidence>
<comment type="subcellular location">
    <subcellularLocation>
        <location evidence="1">Cell membrane</location>
        <topology evidence="1">Multi-pass membrane protein</topology>
    </subcellularLocation>
</comment>
<evidence type="ECO:0000313" key="7">
    <source>
        <dbReference type="EMBL" id="CRK88199.1"/>
    </source>
</evidence>
<dbReference type="Pfam" id="PF08395">
    <property type="entry name" value="7tm_7"/>
    <property type="match status" value="1"/>
</dbReference>
<dbReference type="EMBL" id="CVRI01000006">
    <property type="protein sequence ID" value="CRK88199.1"/>
    <property type="molecule type" value="Genomic_DNA"/>
</dbReference>
<protein>
    <submittedName>
        <fullName evidence="7">CLUMA_CG001980, isoform A</fullName>
    </submittedName>
</protein>
<feature type="transmembrane region" description="Helical" evidence="6">
    <location>
        <begin position="43"/>
        <end position="66"/>
    </location>
</feature>
<keyword evidence="3 6" id="KW-0812">Transmembrane</keyword>
<keyword evidence="4 6" id="KW-1133">Transmembrane helix</keyword>
<keyword evidence="5 6" id="KW-0472">Membrane</keyword>
<evidence type="ECO:0000313" key="8">
    <source>
        <dbReference type="Proteomes" id="UP000183832"/>
    </source>
</evidence>
<dbReference type="GO" id="GO:0050909">
    <property type="term" value="P:sensory perception of taste"/>
    <property type="evidence" value="ECO:0007669"/>
    <property type="project" value="InterPro"/>
</dbReference>
<feature type="transmembrane region" description="Helical" evidence="6">
    <location>
        <begin position="78"/>
        <end position="97"/>
    </location>
</feature>
<proteinExistence type="predicted"/>
<accession>A0A1J1HJI8</accession>
<dbReference type="InterPro" id="IPR013604">
    <property type="entry name" value="7TM_chemorcpt"/>
</dbReference>
<dbReference type="GO" id="GO:0005886">
    <property type="term" value="C:plasma membrane"/>
    <property type="evidence" value="ECO:0007669"/>
    <property type="project" value="UniProtKB-SubCell"/>
</dbReference>
<keyword evidence="8" id="KW-1185">Reference proteome</keyword>
<evidence type="ECO:0000256" key="4">
    <source>
        <dbReference type="ARBA" id="ARBA00022989"/>
    </source>
</evidence>
<dbReference type="OrthoDB" id="6815404at2759"/>
<evidence type="ECO:0000256" key="1">
    <source>
        <dbReference type="ARBA" id="ARBA00004651"/>
    </source>
</evidence>
<dbReference type="Proteomes" id="UP000183832">
    <property type="component" value="Unassembled WGS sequence"/>
</dbReference>
<organism evidence="7 8">
    <name type="scientific">Clunio marinus</name>
    <dbReference type="NCBI Taxonomy" id="568069"/>
    <lineage>
        <taxon>Eukaryota</taxon>
        <taxon>Metazoa</taxon>
        <taxon>Ecdysozoa</taxon>
        <taxon>Arthropoda</taxon>
        <taxon>Hexapoda</taxon>
        <taxon>Insecta</taxon>
        <taxon>Pterygota</taxon>
        <taxon>Neoptera</taxon>
        <taxon>Endopterygota</taxon>
        <taxon>Diptera</taxon>
        <taxon>Nematocera</taxon>
        <taxon>Chironomoidea</taxon>
        <taxon>Chironomidae</taxon>
        <taxon>Clunio</taxon>
    </lineage>
</organism>
<name>A0A1J1HJI8_9DIPT</name>
<evidence type="ECO:0000256" key="5">
    <source>
        <dbReference type="ARBA" id="ARBA00023136"/>
    </source>
</evidence>
<evidence type="ECO:0000256" key="6">
    <source>
        <dbReference type="SAM" id="Phobius"/>
    </source>
</evidence>
<keyword evidence="2" id="KW-1003">Cell membrane</keyword>